<keyword evidence="2" id="KW-0813">Transport</keyword>
<evidence type="ECO:0000256" key="5">
    <source>
        <dbReference type="ARBA" id="ARBA00023004"/>
    </source>
</evidence>
<evidence type="ECO:0000256" key="8">
    <source>
        <dbReference type="SAM" id="MobiDB-lite"/>
    </source>
</evidence>
<evidence type="ECO:0000256" key="7">
    <source>
        <dbReference type="PIRSR" id="PIRSR601486-1"/>
    </source>
</evidence>
<evidence type="ECO:0000256" key="1">
    <source>
        <dbReference type="ARBA" id="ARBA00001971"/>
    </source>
</evidence>
<keyword evidence="4" id="KW-0479">Metal-binding</keyword>
<protein>
    <submittedName>
        <fullName evidence="9">Hemoglobin</fullName>
    </submittedName>
</protein>
<organism evidence="9 10">
    <name type="scientific">Spinactinospora alkalitolerans</name>
    <dbReference type="NCBI Taxonomy" id="687207"/>
    <lineage>
        <taxon>Bacteria</taxon>
        <taxon>Bacillati</taxon>
        <taxon>Actinomycetota</taxon>
        <taxon>Actinomycetes</taxon>
        <taxon>Streptosporangiales</taxon>
        <taxon>Nocardiopsidaceae</taxon>
        <taxon>Spinactinospora</taxon>
    </lineage>
</organism>
<dbReference type="GO" id="GO:0046872">
    <property type="term" value="F:metal ion binding"/>
    <property type="evidence" value="ECO:0007669"/>
    <property type="project" value="UniProtKB-KW"/>
</dbReference>
<comment type="caution">
    <text evidence="9">The sequence shown here is derived from an EMBL/GenBank/DDBJ whole genome shotgun (WGS) entry which is preliminary data.</text>
</comment>
<dbReference type="GO" id="GO:0019825">
    <property type="term" value="F:oxygen binding"/>
    <property type="evidence" value="ECO:0007669"/>
    <property type="project" value="InterPro"/>
</dbReference>
<evidence type="ECO:0000256" key="2">
    <source>
        <dbReference type="ARBA" id="ARBA00022448"/>
    </source>
</evidence>
<proteinExistence type="inferred from homology"/>
<feature type="compositionally biased region" description="Low complexity" evidence="8">
    <location>
        <begin position="127"/>
        <end position="136"/>
    </location>
</feature>
<dbReference type="CDD" id="cd14771">
    <property type="entry name" value="TrHb2_Mt-trHbO-like_O"/>
    <property type="match status" value="1"/>
</dbReference>
<dbReference type="GO" id="GO:0020037">
    <property type="term" value="F:heme binding"/>
    <property type="evidence" value="ECO:0007669"/>
    <property type="project" value="InterPro"/>
</dbReference>
<dbReference type="GO" id="GO:0005344">
    <property type="term" value="F:oxygen carrier activity"/>
    <property type="evidence" value="ECO:0007669"/>
    <property type="project" value="InterPro"/>
</dbReference>
<dbReference type="SUPFAM" id="SSF46458">
    <property type="entry name" value="Globin-like"/>
    <property type="match status" value="1"/>
</dbReference>
<accession>A0A852TU54</accession>
<comment type="cofactor">
    <cofactor evidence="1">
        <name>heme</name>
        <dbReference type="ChEBI" id="CHEBI:30413"/>
    </cofactor>
</comment>
<feature type="binding site" description="distal binding residue" evidence="7">
    <location>
        <position position="116"/>
    </location>
    <ligand>
        <name>heme</name>
        <dbReference type="ChEBI" id="CHEBI:30413"/>
    </ligand>
    <ligandPart>
        <name>Fe</name>
        <dbReference type="ChEBI" id="CHEBI:18248"/>
    </ligandPart>
</feature>
<dbReference type="AlphaFoldDB" id="A0A852TU54"/>
<dbReference type="InterPro" id="IPR044203">
    <property type="entry name" value="GlbO/GLB3-like"/>
</dbReference>
<reference evidence="9 10" key="1">
    <citation type="submission" date="2020-07" db="EMBL/GenBank/DDBJ databases">
        <title>Sequencing the genomes of 1000 actinobacteria strains.</title>
        <authorList>
            <person name="Klenk H.-P."/>
        </authorList>
    </citation>
    <scope>NUCLEOTIDE SEQUENCE [LARGE SCALE GENOMIC DNA]</scope>
    <source>
        <strain evidence="9 10">CXB654</strain>
    </source>
</reference>
<name>A0A852TU54_9ACTN</name>
<dbReference type="PANTHER" id="PTHR47366">
    <property type="entry name" value="TWO-ON-TWO HEMOGLOBIN-3"/>
    <property type="match status" value="1"/>
</dbReference>
<dbReference type="Pfam" id="PF01152">
    <property type="entry name" value="Bac_globin"/>
    <property type="match status" value="1"/>
</dbReference>
<keyword evidence="10" id="KW-1185">Reference proteome</keyword>
<dbReference type="Proteomes" id="UP000589036">
    <property type="component" value="Unassembled WGS sequence"/>
</dbReference>
<evidence type="ECO:0000256" key="4">
    <source>
        <dbReference type="ARBA" id="ARBA00022723"/>
    </source>
</evidence>
<dbReference type="InterPro" id="IPR009050">
    <property type="entry name" value="Globin-like_sf"/>
</dbReference>
<dbReference type="Gene3D" id="1.10.490.10">
    <property type="entry name" value="Globins"/>
    <property type="match status" value="1"/>
</dbReference>
<dbReference type="InterPro" id="IPR001486">
    <property type="entry name" value="Hemoglobin_trunc"/>
</dbReference>
<evidence type="ECO:0000313" key="10">
    <source>
        <dbReference type="Proteomes" id="UP000589036"/>
    </source>
</evidence>
<comment type="similarity">
    <text evidence="6">Belongs to the truncated hemoglobin family. Group II subfamily.</text>
</comment>
<keyword evidence="5" id="KW-0408">Iron</keyword>
<dbReference type="PANTHER" id="PTHR47366:SF1">
    <property type="entry name" value="TWO-ON-TWO HEMOGLOBIN-3"/>
    <property type="match status" value="1"/>
</dbReference>
<gene>
    <name evidence="9" type="ORF">HDA32_001413</name>
</gene>
<evidence type="ECO:0000313" key="9">
    <source>
        <dbReference type="EMBL" id="NYE46293.1"/>
    </source>
</evidence>
<dbReference type="InterPro" id="IPR012292">
    <property type="entry name" value="Globin/Proto"/>
</dbReference>
<dbReference type="EMBL" id="JACCCC010000001">
    <property type="protein sequence ID" value="NYE46293.1"/>
    <property type="molecule type" value="Genomic_DNA"/>
</dbReference>
<dbReference type="PROSITE" id="PS01213">
    <property type="entry name" value="GLOBIN_FAM_2"/>
    <property type="match status" value="1"/>
</dbReference>
<sequence>MSFYEAVGGEETFVRLVRRFYEGVADDPLLRPMYPEEDLGPAEERLRLFLIQYWGGPRTYGERRGHPRLRMRHFPFRIGAAERDRWLVHMRAAVDDLGLPAELDRQLWEYMVYAAHSMVNVPEEAAEPAARAADPASITVRSDGGDDDGGDGEVIRISLK</sequence>
<evidence type="ECO:0000256" key="3">
    <source>
        <dbReference type="ARBA" id="ARBA00022617"/>
    </source>
</evidence>
<feature type="region of interest" description="Disordered" evidence="8">
    <location>
        <begin position="126"/>
        <end position="160"/>
    </location>
</feature>
<evidence type="ECO:0000256" key="6">
    <source>
        <dbReference type="ARBA" id="ARBA00034496"/>
    </source>
</evidence>
<dbReference type="InterPro" id="IPR019795">
    <property type="entry name" value="Globin_bac-like_CS"/>
</dbReference>
<keyword evidence="3 7" id="KW-0349">Heme</keyword>